<dbReference type="Pfam" id="PF02151">
    <property type="entry name" value="UVR"/>
    <property type="match status" value="1"/>
</dbReference>
<sequence length="352" mass="40049">MSINALRCTEVLASATQPARYRCNVRNTARVSTPLHQLKSWNTRRDALVLTQHWPRRNAGARLRRGCVSTQAAFGRKAPKGVLERSAAVNEELLLFFYKVDLGTRLQRALNLEQYDAAQEFRKKISEVEDAMHRQQDEKKKGHVSSQAEVTDNTATGLQLRSELQRAIEEERYQDAASLRDRLSEVEASSLAAQASLATLSIVEYEFRLGQQVVHTEDSWRGVVCGFDPMCCESDSWVKETKADAMARGLKQPFYQVLVDARDSGSYDVAYVAEERLLIRDDSEQATSEASKEVEHPYTYLLFFGQDSKGDYIPTRNLREKYSIDRWDDEDEEEEEVDEEEDDGSGGDDKND</sequence>
<name>A0AAE0FEV1_9CHLO</name>
<dbReference type="AlphaFoldDB" id="A0AAE0FEV1"/>
<dbReference type="InterPro" id="IPR053189">
    <property type="entry name" value="Clp_protease_adapter_ClpF"/>
</dbReference>
<proteinExistence type="predicted"/>
<dbReference type="SMART" id="SM00992">
    <property type="entry name" value="YccV-like"/>
    <property type="match status" value="1"/>
</dbReference>
<gene>
    <name evidence="3" type="ORF">CYMTET_32837</name>
</gene>
<dbReference type="SUPFAM" id="SSF141255">
    <property type="entry name" value="YccV-like"/>
    <property type="match status" value="1"/>
</dbReference>
<dbReference type="InterPro" id="IPR001943">
    <property type="entry name" value="UVR_dom"/>
</dbReference>
<evidence type="ECO:0000313" key="3">
    <source>
        <dbReference type="EMBL" id="KAK3258103.1"/>
    </source>
</evidence>
<dbReference type="PANTHER" id="PTHR48439:SF1">
    <property type="entry name" value="HEMIMETHYLATED DNA-BINDING DOMAIN-CONTAINING PROTEIN"/>
    <property type="match status" value="1"/>
</dbReference>
<evidence type="ECO:0000256" key="1">
    <source>
        <dbReference type="SAM" id="MobiDB-lite"/>
    </source>
</evidence>
<dbReference type="GO" id="GO:0003677">
    <property type="term" value="F:DNA binding"/>
    <property type="evidence" value="ECO:0007669"/>
    <property type="project" value="InterPro"/>
</dbReference>
<dbReference type="InterPro" id="IPR036623">
    <property type="entry name" value="Hemimethylated_DNA-bd_sf"/>
</dbReference>
<evidence type="ECO:0000313" key="4">
    <source>
        <dbReference type="Proteomes" id="UP001190700"/>
    </source>
</evidence>
<dbReference type="InterPro" id="IPR011722">
    <property type="entry name" value="Hemimethylated_DNA-bd_dom"/>
</dbReference>
<comment type="caution">
    <text evidence="3">The sequence shown here is derived from an EMBL/GenBank/DDBJ whole genome shotgun (WGS) entry which is preliminary data.</text>
</comment>
<protein>
    <recommendedName>
        <fullName evidence="2">Hemimethylated DNA-binding domain-containing protein</fullName>
    </recommendedName>
</protein>
<keyword evidence="4" id="KW-1185">Reference proteome</keyword>
<dbReference type="PANTHER" id="PTHR48439">
    <property type="entry name" value="HEMIMETHYLATED DNA-BINDING DOMAIN-CONTAINING PROTEIN"/>
    <property type="match status" value="1"/>
</dbReference>
<feature type="domain" description="Hemimethylated DNA-binding" evidence="2">
    <location>
        <begin position="204"/>
        <end position="315"/>
    </location>
</feature>
<feature type="region of interest" description="Disordered" evidence="1">
    <location>
        <begin position="131"/>
        <end position="152"/>
    </location>
</feature>
<feature type="compositionally biased region" description="Acidic residues" evidence="1">
    <location>
        <begin position="327"/>
        <end position="346"/>
    </location>
</feature>
<feature type="compositionally biased region" description="Basic and acidic residues" evidence="1">
    <location>
        <begin position="131"/>
        <end position="140"/>
    </location>
</feature>
<reference evidence="3 4" key="1">
    <citation type="journal article" date="2015" name="Genome Biol. Evol.">
        <title>Comparative Genomics of a Bacterivorous Green Alga Reveals Evolutionary Causalities and Consequences of Phago-Mixotrophic Mode of Nutrition.</title>
        <authorList>
            <person name="Burns J.A."/>
            <person name="Paasch A."/>
            <person name="Narechania A."/>
            <person name="Kim E."/>
        </authorList>
    </citation>
    <scope>NUCLEOTIDE SEQUENCE [LARGE SCALE GENOMIC DNA]</scope>
    <source>
        <strain evidence="3 4">PLY_AMNH</strain>
    </source>
</reference>
<accession>A0AAE0FEV1</accession>
<dbReference type="Proteomes" id="UP001190700">
    <property type="component" value="Unassembled WGS sequence"/>
</dbReference>
<organism evidence="3 4">
    <name type="scientific">Cymbomonas tetramitiformis</name>
    <dbReference type="NCBI Taxonomy" id="36881"/>
    <lineage>
        <taxon>Eukaryota</taxon>
        <taxon>Viridiplantae</taxon>
        <taxon>Chlorophyta</taxon>
        <taxon>Pyramimonadophyceae</taxon>
        <taxon>Pyramimonadales</taxon>
        <taxon>Pyramimonadaceae</taxon>
        <taxon>Cymbomonas</taxon>
    </lineage>
</organism>
<evidence type="ECO:0000259" key="2">
    <source>
        <dbReference type="SMART" id="SM00992"/>
    </source>
</evidence>
<dbReference type="EMBL" id="LGRX02019825">
    <property type="protein sequence ID" value="KAK3258103.1"/>
    <property type="molecule type" value="Genomic_DNA"/>
</dbReference>
<feature type="region of interest" description="Disordered" evidence="1">
    <location>
        <begin position="323"/>
        <end position="352"/>
    </location>
</feature>
<dbReference type="NCBIfam" id="TIGR02097">
    <property type="entry name" value="yccV"/>
    <property type="match status" value="1"/>
</dbReference>
<dbReference type="Gene3D" id="2.30.30.390">
    <property type="entry name" value="Hemimethylated DNA-binding domain"/>
    <property type="match status" value="1"/>
</dbReference>
<dbReference type="Pfam" id="PF08755">
    <property type="entry name" value="YccV-like"/>
    <property type="match status" value="1"/>
</dbReference>